<evidence type="ECO:0000313" key="3">
    <source>
        <dbReference type="Proteomes" id="UP000197138"/>
    </source>
</evidence>
<protein>
    <submittedName>
        <fullName evidence="2">Uncharacterized protein</fullName>
    </submittedName>
</protein>
<reference evidence="3" key="1">
    <citation type="journal article" date="2017" name="Plant J.">
        <title>The pomegranate (Punica granatum L.) genome and the genomics of punicalagin biosynthesis.</title>
        <authorList>
            <person name="Qin G."/>
            <person name="Xu C."/>
            <person name="Ming R."/>
            <person name="Tang H."/>
            <person name="Guyot R."/>
            <person name="Kramer E.M."/>
            <person name="Hu Y."/>
            <person name="Yi X."/>
            <person name="Qi Y."/>
            <person name="Xu X."/>
            <person name="Gao Z."/>
            <person name="Pan H."/>
            <person name="Jian J."/>
            <person name="Tian Y."/>
            <person name="Yue Z."/>
            <person name="Xu Y."/>
        </authorList>
    </citation>
    <scope>NUCLEOTIDE SEQUENCE [LARGE SCALE GENOMIC DNA]</scope>
    <source>
        <strain evidence="3">cv. Dabenzi</strain>
    </source>
</reference>
<comment type="caution">
    <text evidence="2">The sequence shown here is derived from an EMBL/GenBank/DDBJ whole genome shotgun (WGS) entry which is preliminary data.</text>
</comment>
<dbReference type="EMBL" id="MTKT01001287">
    <property type="protein sequence ID" value="OWM85139.1"/>
    <property type="molecule type" value="Genomic_DNA"/>
</dbReference>
<accession>A0A218XKC8</accession>
<feature type="region of interest" description="Disordered" evidence="1">
    <location>
        <begin position="35"/>
        <end position="64"/>
    </location>
</feature>
<dbReference type="AlphaFoldDB" id="A0A218XKC8"/>
<dbReference type="Proteomes" id="UP000197138">
    <property type="component" value="Unassembled WGS sequence"/>
</dbReference>
<organism evidence="2 3">
    <name type="scientific">Punica granatum</name>
    <name type="common">Pomegranate</name>
    <dbReference type="NCBI Taxonomy" id="22663"/>
    <lineage>
        <taxon>Eukaryota</taxon>
        <taxon>Viridiplantae</taxon>
        <taxon>Streptophyta</taxon>
        <taxon>Embryophyta</taxon>
        <taxon>Tracheophyta</taxon>
        <taxon>Spermatophyta</taxon>
        <taxon>Magnoliopsida</taxon>
        <taxon>eudicotyledons</taxon>
        <taxon>Gunneridae</taxon>
        <taxon>Pentapetalae</taxon>
        <taxon>rosids</taxon>
        <taxon>malvids</taxon>
        <taxon>Myrtales</taxon>
        <taxon>Lythraceae</taxon>
        <taxon>Punica</taxon>
    </lineage>
</organism>
<gene>
    <name evidence="2" type="ORF">CDL15_Pgr027926</name>
</gene>
<name>A0A218XKC8_PUNGR</name>
<sequence length="106" mass="12196">MFSYQTRQREHKVSISINYWCWNVVEMMIAGEVRTSEEDSGSSSHQRTAAIRRAMNDHKCKTRIPPVRGGVKRRIFALLYKHTLRQLFTSSAALLACKPNTPSKNN</sequence>
<evidence type="ECO:0000313" key="2">
    <source>
        <dbReference type="EMBL" id="OWM85139.1"/>
    </source>
</evidence>
<proteinExistence type="predicted"/>
<evidence type="ECO:0000256" key="1">
    <source>
        <dbReference type="SAM" id="MobiDB-lite"/>
    </source>
</evidence>